<evidence type="ECO:0000259" key="2">
    <source>
        <dbReference type="SMART" id="SM00829"/>
    </source>
</evidence>
<dbReference type="SUPFAM" id="SSF51735">
    <property type="entry name" value="NAD(P)-binding Rossmann-fold domains"/>
    <property type="match status" value="1"/>
</dbReference>
<dbReference type="CDD" id="cd05289">
    <property type="entry name" value="MDR_like_2"/>
    <property type="match status" value="1"/>
</dbReference>
<keyword evidence="4" id="KW-1185">Reference proteome</keyword>
<dbReference type="InterPro" id="IPR002364">
    <property type="entry name" value="Quin_OxRdtase/zeta-crystal_CS"/>
</dbReference>
<dbReference type="SUPFAM" id="SSF50129">
    <property type="entry name" value="GroES-like"/>
    <property type="match status" value="1"/>
</dbReference>
<accession>A0ABX1Y4B8</accession>
<proteinExistence type="predicted"/>
<reference evidence="3 4" key="1">
    <citation type="submission" date="2019-10" db="EMBL/GenBank/DDBJ databases">
        <title>Description of Paenibacillus terrestris sp. nov.</title>
        <authorList>
            <person name="Carlier A."/>
            <person name="Qi S."/>
        </authorList>
    </citation>
    <scope>NUCLEOTIDE SEQUENCE [LARGE SCALE GENOMIC DNA]</scope>
    <source>
        <strain evidence="3 4">LMG 31458</strain>
    </source>
</reference>
<evidence type="ECO:0000313" key="3">
    <source>
        <dbReference type="EMBL" id="NOU75732.1"/>
    </source>
</evidence>
<gene>
    <name evidence="3" type="ORF">GC098_30935</name>
</gene>
<dbReference type="EMBL" id="WHOA01000226">
    <property type="protein sequence ID" value="NOU75732.1"/>
    <property type="molecule type" value="Genomic_DNA"/>
</dbReference>
<dbReference type="InterPro" id="IPR011032">
    <property type="entry name" value="GroES-like_sf"/>
</dbReference>
<dbReference type="Proteomes" id="UP000616779">
    <property type="component" value="Unassembled WGS sequence"/>
</dbReference>
<dbReference type="PANTHER" id="PTHR11695">
    <property type="entry name" value="ALCOHOL DEHYDROGENASE RELATED"/>
    <property type="match status" value="1"/>
</dbReference>
<comment type="caution">
    <text evidence="3">The sequence shown here is derived from an EMBL/GenBank/DDBJ whole genome shotgun (WGS) entry which is preliminary data.</text>
</comment>
<protein>
    <submittedName>
        <fullName evidence="3">Zinc-binding dehydrogenase</fullName>
    </submittedName>
</protein>
<dbReference type="InterPro" id="IPR036291">
    <property type="entry name" value="NAD(P)-bd_dom_sf"/>
</dbReference>
<sequence length="312" mass="33704">MSIQNIKVIRVHQYGGPEQLKLEQVECPKPSVGEVLIRVHAVGVLPTDCKIRSGMLKDFFSVDFPYIPGSSIAGVIEEIGPDVTGFKKGQAVFGQSTKGAYAEYITTSVERLALKPDGISFDEAVTIHGGAGSAWAVLFDNAKLQEGQRVLIHGAAGGVGLFATQLAKWKGAHVIGTASTANVDFVRSLGADTVIDYTTTPFEEVVQDVDLVIDSIGGDTLERSWSVLKRGGTILSLVTHPSQEKAQELSVRAEHNIARPNREALRTIAQLMADGKIKTFISKTFTLDEAPQAHELCQYGHVRGRIVFHIAD</sequence>
<dbReference type="InterPro" id="IPR013154">
    <property type="entry name" value="ADH-like_N"/>
</dbReference>
<dbReference type="Gene3D" id="3.40.50.720">
    <property type="entry name" value="NAD(P)-binding Rossmann-like Domain"/>
    <property type="match status" value="1"/>
</dbReference>
<dbReference type="InterPro" id="IPR050700">
    <property type="entry name" value="YIM1/Zinc_Alcohol_DH_Fams"/>
</dbReference>
<dbReference type="Pfam" id="PF13602">
    <property type="entry name" value="ADH_zinc_N_2"/>
    <property type="match status" value="1"/>
</dbReference>
<evidence type="ECO:0000256" key="1">
    <source>
        <dbReference type="ARBA" id="ARBA00023002"/>
    </source>
</evidence>
<feature type="domain" description="Enoyl reductase (ER)" evidence="2">
    <location>
        <begin position="15"/>
        <end position="308"/>
    </location>
</feature>
<organism evidence="3 4">
    <name type="scientific">Paenibacillus phytorum</name>
    <dbReference type="NCBI Taxonomy" id="2654977"/>
    <lineage>
        <taxon>Bacteria</taxon>
        <taxon>Bacillati</taxon>
        <taxon>Bacillota</taxon>
        <taxon>Bacilli</taxon>
        <taxon>Bacillales</taxon>
        <taxon>Paenibacillaceae</taxon>
        <taxon>Paenibacillus</taxon>
    </lineage>
</organism>
<dbReference type="InterPro" id="IPR020843">
    <property type="entry name" value="ER"/>
</dbReference>
<dbReference type="Pfam" id="PF08240">
    <property type="entry name" value="ADH_N"/>
    <property type="match status" value="1"/>
</dbReference>
<keyword evidence="1" id="KW-0560">Oxidoreductase</keyword>
<name>A0ABX1Y4B8_9BACL</name>
<dbReference type="PROSITE" id="PS01162">
    <property type="entry name" value="QOR_ZETA_CRYSTAL"/>
    <property type="match status" value="1"/>
</dbReference>
<dbReference type="SMART" id="SM00829">
    <property type="entry name" value="PKS_ER"/>
    <property type="match status" value="1"/>
</dbReference>
<evidence type="ECO:0000313" key="4">
    <source>
        <dbReference type="Proteomes" id="UP000616779"/>
    </source>
</evidence>
<dbReference type="Gene3D" id="3.90.180.10">
    <property type="entry name" value="Medium-chain alcohol dehydrogenases, catalytic domain"/>
    <property type="match status" value="1"/>
</dbReference>
<dbReference type="RefSeq" id="WP_171647658.1">
    <property type="nucleotide sequence ID" value="NZ_WHOA01000226.1"/>
</dbReference>
<dbReference type="PANTHER" id="PTHR11695:SF294">
    <property type="entry name" value="RETICULON-4-INTERACTING PROTEIN 1, MITOCHONDRIAL"/>
    <property type="match status" value="1"/>
</dbReference>